<dbReference type="PANTHER" id="PTHR43434:SF1">
    <property type="entry name" value="PHOSPHOGLYCOLATE PHOSPHATASE"/>
    <property type="match status" value="1"/>
</dbReference>
<evidence type="ECO:0000313" key="5">
    <source>
        <dbReference type="EMBL" id="PST97998.1"/>
    </source>
</evidence>
<comment type="similarity">
    <text evidence="3">Belongs to the HAD-like hydrolase superfamily. CbbY/CbbZ/Gph/YieH family.</text>
</comment>
<dbReference type="InterPro" id="IPR036412">
    <property type="entry name" value="HAD-like_sf"/>
</dbReference>
<dbReference type="Pfam" id="PF00702">
    <property type="entry name" value="Hydrolase"/>
    <property type="match status" value="1"/>
</dbReference>
<protein>
    <recommendedName>
        <fullName evidence="4">phosphoglycolate phosphatase</fullName>
        <ecNumber evidence="4">3.1.3.18</ecNumber>
    </recommendedName>
</protein>
<sequence length="278" mass="31946">MKKLLITDLDNTLYDWVTFYSQSFEAMALALSKKIDVPLDVILSEYKEVHQRFGNTEKPFATLELPSVIKYFGRADKEYLQRELTSVFGAFSAKRKETLKLYPNVRKTLEILSANGVKIVGHTEALEFNSLYRIDKLNILEFFDHLYTLEDKNSIHPNPKKASSISVKDDFIIKLPAEDSKPNPELLKYICLKEGVSVEDTIYVGDSLTKDISMAKEVGMTAVWANYGRNFSPDCWKILVQITHWTKKDVLREEELKKAFGNVKPDFIINDFSEILTL</sequence>
<dbReference type="InterPro" id="IPR023214">
    <property type="entry name" value="HAD_sf"/>
</dbReference>
<dbReference type="InterPro" id="IPR006439">
    <property type="entry name" value="HAD-SF_hydro_IA"/>
</dbReference>
<dbReference type="RefSeq" id="WP_060999141.1">
    <property type="nucleotide sequence ID" value="NZ_LNQZ01000020.1"/>
</dbReference>
<dbReference type="EC" id="3.1.3.18" evidence="4"/>
<evidence type="ECO:0000256" key="4">
    <source>
        <dbReference type="ARBA" id="ARBA00013078"/>
    </source>
</evidence>
<proteinExistence type="inferred from homology"/>
<dbReference type="SUPFAM" id="SSF56784">
    <property type="entry name" value="HAD-like"/>
    <property type="match status" value="1"/>
</dbReference>
<name>A0A2T3HT68_9GAMM</name>
<dbReference type="Gene3D" id="3.40.50.1000">
    <property type="entry name" value="HAD superfamily/HAD-like"/>
    <property type="match status" value="1"/>
</dbReference>
<dbReference type="GO" id="GO:0008967">
    <property type="term" value="F:phosphoglycolate phosphatase activity"/>
    <property type="evidence" value="ECO:0007669"/>
    <property type="project" value="UniProtKB-EC"/>
</dbReference>
<comment type="catalytic activity">
    <reaction evidence="1">
        <text>2-phosphoglycolate + H2O = glycolate + phosphate</text>
        <dbReference type="Rhea" id="RHEA:14369"/>
        <dbReference type="ChEBI" id="CHEBI:15377"/>
        <dbReference type="ChEBI" id="CHEBI:29805"/>
        <dbReference type="ChEBI" id="CHEBI:43474"/>
        <dbReference type="ChEBI" id="CHEBI:58033"/>
        <dbReference type="EC" id="3.1.3.18"/>
    </reaction>
</comment>
<reference evidence="5 6" key="1">
    <citation type="submission" date="2018-03" db="EMBL/GenBank/DDBJ databases">
        <title>Whole genome sequencing of Histamine producing bacteria.</title>
        <authorList>
            <person name="Butler K."/>
        </authorList>
    </citation>
    <scope>NUCLEOTIDE SEQUENCE [LARGE SCALE GENOMIC DNA]</scope>
    <source>
        <strain evidence="5 6">DSM 23343</strain>
    </source>
</reference>
<dbReference type="OrthoDB" id="9800058at2"/>
<evidence type="ECO:0000256" key="1">
    <source>
        <dbReference type="ARBA" id="ARBA00000830"/>
    </source>
</evidence>
<dbReference type="EMBL" id="PYLY01000056">
    <property type="protein sequence ID" value="PST97998.1"/>
    <property type="molecule type" value="Genomic_DNA"/>
</dbReference>
<gene>
    <name evidence="5" type="ORF">C0W81_18555</name>
</gene>
<accession>A0A2T3HT68</accession>
<dbReference type="Proteomes" id="UP000241858">
    <property type="component" value="Unassembled WGS sequence"/>
</dbReference>
<dbReference type="GO" id="GO:0006281">
    <property type="term" value="P:DNA repair"/>
    <property type="evidence" value="ECO:0007669"/>
    <property type="project" value="TreeGrafter"/>
</dbReference>
<dbReference type="AlphaFoldDB" id="A0A2T3HT68"/>
<dbReference type="SFLD" id="SFLDG01129">
    <property type="entry name" value="C1.5:_HAD__Beta-PGM__Phosphata"/>
    <property type="match status" value="1"/>
</dbReference>
<dbReference type="InterPro" id="IPR050155">
    <property type="entry name" value="HAD-like_hydrolase_sf"/>
</dbReference>
<comment type="caution">
    <text evidence="5">The sequence shown here is derived from an EMBL/GenBank/DDBJ whole genome shotgun (WGS) entry which is preliminary data.</text>
</comment>
<dbReference type="PANTHER" id="PTHR43434">
    <property type="entry name" value="PHOSPHOGLYCOLATE PHOSPHATASE"/>
    <property type="match status" value="1"/>
</dbReference>
<evidence type="ECO:0000313" key="6">
    <source>
        <dbReference type="Proteomes" id="UP000241858"/>
    </source>
</evidence>
<evidence type="ECO:0000256" key="3">
    <source>
        <dbReference type="ARBA" id="ARBA00006171"/>
    </source>
</evidence>
<comment type="pathway">
    <text evidence="2">Organic acid metabolism; glycolate biosynthesis; glycolate from 2-phosphoglycolate: step 1/1.</text>
</comment>
<organism evidence="5 6">
    <name type="scientific">Photobacterium aquimaris</name>
    <dbReference type="NCBI Taxonomy" id="512643"/>
    <lineage>
        <taxon>Bacteria</taxon>
        <taxon>Pseudomonadati</taxon>
        <taxon>Pseudomonadota</taxon>
        <taxon>Gammaproteobacteria</taxon>
        <taxon>Vibrionales</taxon>
        <taxon>Vibrionaceae</taxon>
        <taxon>Photobacterium</taxon>
    </lineage>
</organism>
<dbReference type="SFLD" id="SFLDS00003">
    <property type="entry name" value="Haloacid_Dehalogenase"/>
    <property type="match status" value="1"/>
</dbReference>
<evidence type="ECO:0000256" key="2">
    <source>
        <dbReference type="ARBA" id="ARBA00004818"/>
    </source>
</evidence>
<dbReference type="NCBIfam" id="TIGR01549">
    <property type="entry name" value="HAD-SF-IA-v1"/>
    <property type="match status" value="1"/>
</dbReference>